<name>A0A8H7DLN1_9AGAR</name>
<evidence type="ECO:0000256" key="1">
    <source>
        <dbReference type="SAM" id="MobiDB-lite"/>
    </source>
</evidence>
<dbReference type="OrthoDB" id="2644397at2759"/>
<feature type="transmembrane region" description="Helical" evidence="2">
    <location>
        <begin position="62"/>
        <end position="84"/>
    </location>
</feature>
<keyword evidence="2" id="KW-0812">Transmembrane</keyword>
<accession>A0A8H7DLN1</accession>
<dbReference type="Proteomes" id="UP000623467">
    <property type="component" value="Unassembled WGS sequence"/>
</dbReference>
<dbReference type="EMBL" id="JACAZH010000002">
    <property type="protein sequence ID" value="KAF7375776.1"/>
    <property type="molecule type" value="Genomic_DNA"/>
</dbReference>
<feature type="compositionally biased region" description="Low complexity" evidence="1">
    <location>
        <begin position="7"/>
        <end position="20"/>
    </location>
</feature>
<dbReference type="AlphaFoldDB" id="A0A8H7DLN1"/>
<proteinExistence type="predicted"/>
<keyword evidence="4" id="KW-1185">Reference proteome</keyword>
<organism evidence="3 4">
    <name type="scientific">Mycena sanguinolenta</name>
    <dbReference type="NCBI Taxonomy" id="230812"/>
    <lineage>
        <taxon>Eukaryota</taxon>
        <taxon>Fungi</taxon>
        <taxon>Dikarya</taxon>
        <taxon>Basidiomycota</taxon>
        <taxon>Agaricomycotina</taxon>
        <taxon>Agaricomycetes</taxon>
        <taxon>Agaricomycetidae</taxon>
        <taxon>Agaricales</taxon>
        <taxon>Marasmiineae</taxon>
        <taxon>Mycenaceae</taxon>
        <taxon>Mycena</taxon>
    </lineage>
</organism>
<reference evidence="3" key="1">
    <citation type="submission" date="2020-05" db="EMBL/GenBank/DDBJ databases">
        <title>Mycena genomes resolve the evolution of fungal bioluminescence.</title>
        <authorList>
            <person name="Tsai I.J."/>
        </authorList>
    </citation>
    <scope>NUCLEOTIDE SEQUENCE</scope>
    <source>
        <strain evidence="3">160909Yilan</strain>
    </source>
</reference>
<gene>
    <name evidence="3" type="ORF">MSAN_00467300</name>
</gene>
<keyword evidence="2" id="KW-0472">Membrane</keyword>
<feature type="transmembrane region" description="Helical" evidence="2">
    <location>
        <begin position="170"/>
        <end position="190"/>
    </location>
</feature>
<sequence>MNSPVFSSLRSSSDLDLSLSNQKPRRAHDNDSLDTLLQSDTNLLAITHKAPKKLWYTDTRTLRICAFILHSALIIMHALLFVVWANGFENRITISLSNEKLVSFMITSLTTAFGNVYSAVLVFITQTLATRRSLQKNQMLTTTHDNTAAWAGIGAAVSLMWNQKKNSSRSSILGVLSATTYLAAVLGLHITSSSLFSLVTFNSTRAAFPGTQGLPAFNGTPNFTTFADMETYAAGSLYSLPSVLNSETNQGLHGGTLYEVLDTASPVSGNAIVNATGFNVTCGFAMVPSPLNFSSEAEGYGGQGPMLIKSTQPGMISTPSNFDQLLFYSTIPIIDSDGKQGPLIALNPPMETSVSSIQIFRCSLSLVNQTAVINSQTQEIRTVGPGFTKTTSKWGPYVEVPESEWNYVSHPNVTDENMLINLWEQWYLNIPASDFMLDFNNDLSPASVADVYLIQKLNLPAANHYTQNITLHDLENALSTLVASMFWTLGHIRPPYRASTIADVAVYANGTITGSLNDISTPPILLPGTANVTGVFPEVQLELSIIAVSTGLVVSLVLMTVSLPLLPGGFDEKLPIDGTGVLHTIWLYRNNPELQRMLEQVKYPTLENLRAAGMVRTRLMADRVGEEKTGEAV</sequence>
<protein>
    <submittedName>
        <fullName evidence="3">Uncharacterized protein</fullName>
    </submittedName>
</protein>
<comment type="caution">
    <text evidence="3">The sequence shown here is derived from an EMBL/GenBank/DDBJ whole genome shotgun (WGS) entry which is preliminary data.</text>
</comment>
<feature type="transmembrane region" description="Helical" evidence="2">
    <location>
        <begin position="104"/>
        <end position="129"/>
    </location>
</feature>
<evidence type="ECO:0000313" key="3">
    <source>
        <dbReference type="EMBL" id="KAF7375776.1"/>
    </source>
</evidence>
<evidence type="ECO:0000256" key="2">
    <source>
        <dbReference type="SAM" id="Phobius"/>
    </source>
</evidence>
<evidence type="ECO:0000313" key="4">
    <source>
        <dbReference type="Proteomes" id="UP000623467"/>
    </source>
</evidence>
<keyword evidence="2" id="KW-1133">Transmembrane helix</keyword>
<feature type="region of interest" description="Disordered" evidence="1">
    <location>
        <begin position="1"/>
        <end position="31"/>
    </location>
</feature>